<dbReference type="AlphaFoldDB" id="A0A5B9Q2A6"/>
<dbReference type="Proteomes" id="UP000323917">
    <property type="component" value="Chromosome"/>
</dbReference>
<dbReference type="KEGG" id="bgok:Pr1d_03990"/>
<evidence type="ECO:0000313" key="2">
    <source>
        <dbReference type="Proteomes" id="UP000323917"/>
    </source>
</evidence>
<protein>
    <submittedName>
        <fullName evidence="1">Uncharacterized protein</fullName>
    </submittedName>
</protein>
<proteinExistence type="predicted"/>
<dbReference type="EMBL" id="CP042913">
    <property type="protein sequence ID" value="QEG33138.1"/>
    <property type="molecule type" value="Genomic_DNA"/>
</dbReference>
<sequence length="64" mass="7367">MREGGKSIPTRSQIADYSQNKFLGRLKQRSRETLRGVRNSVHQRSWKYVLLLSAMDSIVAESET</sequence>
<organism evidence="1 2">
    <name type="scientific">Bythopirellula goksoeyrii</name>
    <dbReference type="NCBI Taxonomy" id="1400387"/>
    <lineage>
        <taxon>Bacteria</taxon>
        <taxon>Pseudomonadati</taxon>
        <taxon>Planctomycetota</taxon>
        <taxon>Planctomycetia</taxon>
        <taxon>Pirellulales</taxon>
        <taxon>Lacipirellulaceae</taxon>
        <taxon>Bythopirellula</taxon>
    </lineage>
</organism>
<accession>A0A5B9Q2A6</accession>
<reference evidence="1 2" key="1">
    <citation type="submission" date="2019-08" db="EMBL/GenBank/DDBJ databases">
        <title>Deep-cultivation of Planctomycetes and their phenomic and genomic characterization uncovers novel biology.</title>
        <authorList>
            <person name="Wiegand S."/>
            <person name="Jogler M."/>
            <person name="Boedeker C."/>
            <person name="Pinto D."/>
            <person name="Vollmers J."/>
            <person name="Rivas-Marin E."/>
            <person name="Kohn T."/>
            <person name="Peeters S.H."/>
            <person name="Heuer A."/>
            <person name="Rast P."/>
            <person name="Oberbeckmann S."/>
            <person name="Bunk B."/>
            <person name="Jeske O."/>
            <person name="Meyerdierks A."/>
            <person name="Storesund J.E."/>
            <person name="Kallscheuer N."/>
            <person name="Luecker S."/>
            <person name="Lage O.M."/>
            <person name="Pohl T."/>
            <person name="Merkel B.J."/>
            <person name="Hornburger P."/>
            <person name="Mueller R.-W."/>
            <person name="Bruemmer F."/>
            <person name="Labrenz M."/>
            <person name="Spormann A.M."/>
            <person name="Op den Camp H."/>
            <person name="Overmann J."/>
            <person name="Amann R."/>
            <person name="Jetten M.S.M."/>
            <person name="Mascher T."/>
            <person name="Medema M.H."/>
            <person name="Devos D.P."/>
            <person name="Kaster A.-K."/>
            <person name="Ovreas L."/>
            <person name="Rohde M."/>
            <person name="Galperin M.Y."/>
            <person name="Jogler C."/>
        </authorList>
    </citation>
    <scope>NUCLEOTIDE SEQUENCE [LARGE SCALE GENOMIC DNA]</scope>
    <source>
        <strain evidence="1 2">Pr1d</strain>
    </source>
</reference>
<gene>
    <name evidence="1" type="ORF">Pr1d_03990</name>
</gene>
<name>A0A5B9Q2A6_9BACT</name>
<evidence type="ECO:0000313" key="1">
    <source>
        <dbReference type="EMBL" id="QEG33138.1"/>
    </source>
</evidence>
<keyword evidence="2" id="KW-1185">Reference proteome</keyword>